<dbReference type="InterPro" id="IPR037524">
    <property type="entry name" value="PA14/GLEYA"/>
</dbReference>
<dbReference type="PROSITE" id="PS51820">
    <property type="entry name" value="PA14"/>
    <property type="match status" value="1"/>
</dbReference>
<dbReference type="InterPro" id="IPR017853">
    <property type="entry name" value="GH"/>
</dbReference>
<dbReference type="Pfam" id="PF02838">
    <property type="entry name" value="Glyco_hydro_20b"/>
    <property type="match status" value="1"/>
</dbReference>
<dbReference type="Gene3D" id="3.90.182.10">
    <property type="entry name" value="Toxin - Anthrax Protective Antigen,domain 1"/>
    <property type="match status" value="1"/>
</dbReference>
<dbReference type="PANTHER" id="PTHR22600:SF57">
    <property type="entry name" value="BETA-N-ACETYLHEXOSAMINIDASE"/>
    <property type="match status" value="1"/>
</dbReference>
<evidence type="ECO:0000256" key="2">
    <source>
        <dbReference type="ARBA" id="ARBA00006285"/>
    </source>
</evidence>
<comment type="caution">
    <text evidence="8">The sequence shown here is derived from an EMBL/GenBank/DDBJ whole genome shotgun (WGS) entry which is preliminary data.</text>
</comment>
<keyword evidence="5" id="KW-0326">Glycosidase</keyword>
<keyword evidence="6" id="KW-0732">Signal</keyword>
<dbReference type="EMBL" id="JAFMYW010000006">
    <property type="protein sequence ID" value="MBO0950815.1"/>
    <property type="molecule type" value="Genomic_DNA"/>
</dbReference>
<dbReference type="InterPro" id="IPR011658">
    <property type="entry name" value="PA14_dom"/>
</dbReference>
<protein>
    <recommendedName>
        <fullName evidence="3">beta-N-acetylhexosaminidase</fullName>
        <ecNumber evidence="3">3.2.1.52</ecNumber>
    </recommendedName>
</protein>
<comment type="similarity">
    <text evidence="2">Belongs to the glycosyl hydrolase 20 family.</text>
</comment>
<dbReference type="SUPFAM" id="SSF56988">
    <property type="entry name" value="Anthrax protective antigen"/>
    <property type="match status" value="1"/>
</dbReference>
<sequence>MPVKYILCLVSLLIAGQVRSQVSPPTYPIIPYPTSLSAGQGQFTLSAKTALIVLDKRFQQEGDQLQQLLTPILGKSLTTSGTASKIVLQSDPTITASEGYSLRIEPRQITLSAKDAVGMFRGIQTIRQLLPASIEQKSGAPSGSVSLPVLQIRDQPAYVWRGMHLDVSRHFFSMDYLRKFIDLLTLYKFNKFHLHLTDDQGWRLEIKSYPKLTSEGAWRTFNNQDSVVLKRAVANPDFDLPKQYLRQTDGKTQYGGFYTQAEMRALIAYATARHIEIIPEIDMPGHLAAAIKAYPFLSCTGQEGWGKTFSVPICPCNESTYTFSETVFNEIIALFPSQYIHLGADEVEKTTWAQSPACQELMKREGIKNVEELQSYFVHRTEQFFKSKGKKLIAWDDALEGGISPTATVMYWRSWVKDAPVKAVRNGNPVVMTPVSTLYFDVMPDKNSLSNVYQFNPIPAGLTDSEKRSIIGAQANTWTEYIPSENRVDYMVMPRMTALAERLWTNQDRFSDYQQRLTSHYPRLDVLGVHYRVPDLSGFTEENVFTNQTALRIRKPTDNLTVRYTTNGNVPGPTSPVLIDSLLILQPMTVKLAAFTTSGLQGDVYTLRYRQQSYAEPVRVTNTQAGLMSTYVKGQFKNVEAMLRATAPDSAVVSQVQVPTIAKAGSFGVRFRGYLTVPATGIYGFFLVADDGGILRIANRPVIDNDGNHGPIEKSGQIALEQGSHPLALDFIEAGGGYTLKLLYSLNGSEPLPIPASWLKH</sequence>
<dbReference type="Pfam" id="PF00728">
    <property type="entry name" value="Glyco_hydro_20"/>
    <property type="match status" value="1"/>
</dbReference>
<dbReference type="PANTHER" id="PTHR22600">
    <property type="entry name" value="BETA-HEXOSAMINIDASE"/>
    <property type="match status" value="1"/>
</dbReference>
<dbReference type="Gene3D" id="3.20.20.80">
    <property type="entry name" value="Glycosidases"/>
    <property type="match status" value="1"/>
</dbReference>
<evidence type="ECO:0000256" key="3">
    <source>
        <dbReference type="ARBA" id="ARBA00012663"/>
    </source>
</evidence>
<dbReference type="InterPro" id="IPR015882">
    <property type="entry name" value="HEX_bac_N"/>
</dbReference>
<dbReference type="SUPFAM" id="SSF51445">
    <property type="entry name" value="(Trans)glycosidases"/>
    <property type="match status" value="1"/>
</dbReference>
<dbReference type="InterPro" id="IPR059177">
    <property type="entry name" value="GH29D-like_dom"/>
</dbReference>
<dbReference type="InterPro" id="IPR029018">
    <property type="entry name" value="Hex-like_dom2"/>
</dbReference>
<feature type="domain" description="PA14" evidence="7">
    <location>
        <begin position="622"/>
        <end position="758"/>
    </location>
</feature>
<dbReference type="Gene3D" id="3.30.379.10">
    <property type="entry name" value="Chitobiase/beta-hexosaminidase domain 2-like"/>
    <property type="match status" value="1"/>
</dbReference>
<dbReference type="CDD" id="cd06563">
    <property type="entry name" value="GH20_chitobiase-like"/>
    <property type="match status" value="1"/>
</dbReference>
<evidence type="ECO:0000256" key="6">
    <source>
        <dbReference type="SAM" id="SignalP"/>
    </source>
</evidence>
<evidence type="ECO:0000256" key="5">
    <source>
        <dbReference type="ARBA" id="ARBA00023295"/>
    </source>
</evidence>
<evidence type="ECO:0000313" key="8">
    <source>
        <dbReference type="EMBL" id="MBO0950815.1"/>
    </source>
</evidence>
<comment type="catalytic activity">
    <reaction evidence="1">
        <text>Hydrolysis of terminal non-reducing N-acetyl-D-hexosamine residues in N-acetyl-beta-D-hexosaminides.</text>
        <dbReference type="EC" id="3.2.1.52"/>
    </reaction>
</comment>
<keyword evidence="9" id="KW-1185">Reference proteome</keyword>
<name>A0ABS3JLC6_9BACT</name>
<evidence type="ECO:0000256" key="1">
    <source>
        <dbReference type="ARBA" id="ARBA00001231"/>
    </source>
</evidence>
<dbReference type="SUPFAM" id="SSF55545">
    <property type="entry name" value="beta-N-acetylhexosaminidase-like domain"/>
    <property type="match status" value="1"/>
</dbReference>
<dbReference type="EC" id="3.2.1.52" evidence="3"/>
<evidence type="ECO:0000313" key="9">
    <source>
        <dbReference type="Proteomes" id="UP000664628"/>
    </source>
</evidence>
<proteinExistence type="inferred from homology"/>
<dbReference type="InterPro" id="IPR015883">
    <property type="entry name" value="Glyco_hydro_20_cat"/>
</dbReference>
<dbReference type="Pfam" id="PF13290">
    <property type="entry name" value="CHB_HEX_C_1"/>
    <property type="match status" value="1"/>
</dbReference>
<dbReference type="InterPro" id="IPR025705">
    <property type="entry name" value="Beta_hexosaminidase_sua/sub"/>
</dbReference>
<feature type="signal peptide" evidence="6">
    <location>
        <begin position="1"/>
        <end position="20"/>
    </location>
</feature>
<keyword evidence="4" id="KW-0378">Hydrolase</keyword>
<feature type="chain" id="PRO_5047251026" description="beta-N-acetylhexosaminidase" evidence="6">
    <location>
        <begin position="21"/>
        <end position="761"/>
    </location>
</feature>
<dbReference type="Pfam" id="PF07691">
    <property type="entry name" value="PA14"/>
    <property type="match status" value="1"/>
</dbReference>
<reference evidence="8 9" key="1">
    <citation type="submission" date="2021-03" db="EMBL/GenBank/DDBJ databases">
        <title>Fibrella sp. HMF5405 genome sequencing and assembly.</title>
        <authorList>
            <person name="Kang H."/>
            <person name="Kim H."/>
            <person name="Bae S."/>
            <person name="Joh K."/>
        </authorList>
    </citation>
    <scope>NUCLEOTIDE SEQUENCE [LARGE SCALE GENOMIC DNA]</scope>
    <source>
        <strain evidence="8 9">HMF5405</strain>
    </source>
</reference>
<organism evidence="8 9">
    <name type="scientific">Fibrella forsythiae</name>
    <dbReference type="NCBI Taxonomy" id="2817061"/>
    <lineage>
        <taxon>Bacteria</taxon>
        <taxon>Pseudomonadati</taxon>
        <taxon>Bacteroidota</taxon>
        <taxon>Cytophagia</taxon>
        <taxon>Cytophagales</taxon>
        <taxon>Spirosomataceae</taxon>
        <taxon>Fibrella</taxon>
    </lineage>
</organism>
<dbReference type="Proteomes" id="UP000664628">
    <property type="component" value="Unassembled WGS sequence"/>
</dbReference>
<gene>
    <name evidence="8" type="ORF">J2I46_19645</name>
</gene>
<accession>A0ABS3JLC6</accession>
<dbReference type="PRINTS" id="PR00738">
    <property type="entry name" value="GLHYDRLASE20"/>
</dbReference>
<evidence type="ECO:0000256" key="4">
    <source>
        <dbReference type="ARBA" id="ARBA00022801"/>
    </source>
</evidence>
<evidence type="ECO:0000259" key="7">
    <source>
        <dbReference type="PROSITE" id="PS51820"/>
    </source>
</evidence>
<dbReference type="SMART" id="SM00758">
    <property type="entry name" value="PA14"/>
    <property type="match status" value="1"/>
</dbReference>